<gene>
    <name evidence="3" type="ORF">ACFS29_17435</name>
</gene>
<dbReference type="InterPro" id="IPR001296">
    <property type="entry name" value="Glyco_trans_1"/>
</dbReference>
<comment type="caution">
    <text evidence="3">The sequence shown here is derived from an EMBL/GenBank/DDBJ whole genome shotgun (WGS) entry which is preliminary data.</text>
</comment>
<proteinExistence type="predicted"/>
<dbReference type="Proteomes" id="UP001597548">
    <property type="component" value="Unassembled WGS sequence"/>
</dbReference>
<evidence type="ECO:0000259" key="2">
    <source>
        <dbReference type="Pfam" id="PF13439"/>
    </source>
</evidence>
<accession>A0ABW5ZY22</accession>
<dbReference type="InterPro" id="IPR028098">
    <property type="entry name" value="Glyco_trans_4-like_N"/>
</dbReference>
<keyword evidence="3" id="KW-0328">Glycosyltransferase</keyword>
<dbReference type="PANTHER" id="PTHR12526:SF630">
    <property type="entry name" value="GLYCOSYLTRANSFERASE"/>
    <property type="match status" value="1"/>
</dbReference>
<evidence type="ECO:0000259" key="1">
    <source>
        <dbReference type="Pfam" id="PF00534"/>
    </source>
</evidence>
<name>A0ABW5ZY22_9FLAO</name>
<dbReference type="Pfam" id="PF13439">
    <property type="entry name" value="Glyco_transf_4"/>
    <property type="match status" value="1"/>
</dbReference>
<reference evidence="4" key="1">
    <citation type="journal article" date="2019" name="Int. J. Syst. Evol. Microbiol.">
        <title>The Global Catalogue of Microorganisms (GCM) 10K type strain sequencing project: providing services to taxonomists for standard genome sequencing and annotation.</title>
        <authorList>
            <consortium name="The Broad Institute Genomics Platform"/>
            <consortium name="The Broad Institute Genome Sequencing Center for Infectious Disease"/>
            <person name="Wu L."/>
            <person name="Ma J."/>
        </authorList>
    </citation>
    <scope>NUCLEOTIDE SEQUENCE [LARGE SCALE GENOMIC DNA]</scope>
    <source>
        <strain evidence="4">KCTC 32514</strain>
    </source>
</reference>
<evidence type="ECO:0000313" key="3">
    <source>
        <dbReference type="EMBL" id="MFD2917441.1"/>
    </source>
</evidence>
<dbReference type="Gene3D" id="3.40.50.2000">
    <property type="entry name" value="Glycogen Phosphorylase B"/>
    <property type="match status" value="2"/>
</dbReference>
<keyword evidence="4" id="KW-1185">Reference proteome</keyword>
<protein>
    <submittedName>
        <fullName evidence="3">Glycosyltransferase family 4 protein</fullName>
        <ecNumber evidence="3">2.4.-.-</ecNumber>
    </submittedName>
</protein>
<organism evidence="3 4">
    <name type="scientific">Psychroserpens luteus</name>
    <dbReference type="NCBI Taxonomy" id="1434066"/>
    <lineage>
        <taxon>Bacteria</taxon>
        <taxon>Pseudomonadati</taxon>
        <taxon>Bacteroidota</taxon>
        <taxon>Flavobacteriia</taxon>
        <taxon>Flavobacteriales</taxon>
        <taxon>Flavobacteriaceae</taxon>
        <taxon>Psychroserpens</taxon>
    </lineage>
</organism>
<dbReference type="Pfam" id="PF00534">
    <property type="entry name" value="Glycos_transf_1"/>
    <property type="match status" value="1"/>
</dbReference>
<keyword evidence="3" id="KW-0808">Transferase</keyword>
<evidence type="ECO:0000313" key="4">
    <source>
        <dbReference type="Proteomes" id="UP001597548"/>
    </source>
</evidence>
<sequence length="383" mass="44168">MANKKILALFGNVAFYGQERANLQVFELLKDSGYDLLLAVNDLGFQWHLQPEVEARGLNYKKIRFSWNLKKTFKFKVLKSYLLNIPKSNYQLYKAIKSYQPDYIHVCNDTHVMTLLPVLLRNKTKLIYRLGDKPSGHLSKLHSYLWKRFIIPRVDAFVCISKFVASELIKLGCPEDKITIIYNFPPKRVIENVDEHLPTRDSSVITFTFIGQLSKDKGIDLLLNAFIKYVEQYPNCRLLIAGSVKQNPDFTRVLMDQVSKENLEDKVLFLDQIKQIDKLFSITDVNVIPSVYEEPLSNVIVEAKANSKTSIVFASGGLPELVSHKTNGYIISEKTVDSLIKAMAYYCDNQTLIKEHGKSAFESIEELEISYSRFKHKWMKVYE</sequence>
<dbReference type="PANTHER" id="PTHR12526">
    <property type="entry name" value="GLYCOSYLTRANSFERASE"/>
    <property type="match status" value="1"/>
</dbReference>
<dbReference type="RefSeq" id="WP_194508876.1">
    <property type="nucleotide sequence ID" value="NZ_JADILU010000006.1"/>
</dbReference>
<dbReference type="EMBL" id="JBHUOS010000014">
    <property type="protein sequence ID" value="MFD2917441.1"/>
    <property type="molecule type" value="Genomic_DNA"/>
</dbReference>
<dbReference type="EC" id="2.4.-.-" evidence="3"/>
<dbReference type="GO" id="GO:0016757">
    <property type="term" value="F:glycosyltransferase activity"/>
    <property type="evidence" value="ECO:0007669"/>
    <property type="project" value="UniProtKB-KW"/>
</dbReference>
<feature type="domain" description="Glycosyltransferase subfamily 4-like N-terminal" evidence="2">
    <location>
        <begin position="77"/>
        <end position="183"/>
    </location>
</feature>
<feature type="domain" description="Glycosyl transferase family 1" evidence="1">
    <location>
        <begin position="205"/>
        <end position="356"/>
    </location>
</feature>
<dbReference type="SUPFAM" id="SSF53756">
    <property type="entry name" value="UDP-Glycosyltransferase/glycogen phosphorylase"/>
    <property type="match status" value="1"/>
</dbReference>
<dbReference type="CDD" id="cd03801">
    <property type="entry name" value="GT4_PimA-like"/>
    <property type="match status" value="1"/>
</dbReference>